<evidence type="ECO:0000256" key="1">
    <source>
        <dbReference type="ARBA" id="ARBA00004477"/>
    </source>
</evidence>
<evidence type="ECO:0000256" key="10">
    <source>
        <dbReference type="ARBA" id="ARBA00023136"/>
    </source>
</evidence>
<gene>
    <name evidence="15" type="ORF">CANARDRAFT_27624</name>
</gene>
<evidence type="ECO:0000256" key="2">
    <source>
        <dbReference type="ARBA" id="ARBA00004922"/>
    </source>
</evidence>
<feature type="transmembrane region" description="Helical" evidence="14">
    <location>
        <begin position="50"/>
        <end position="71"/>
    </location>
</feature>
<evidence type="ECO:0000313" key="16">
    <source>
        <dbReference type="Proteomes" id="UP000094801"/>
    </source>
</evidence>
<feature type="transmembrane region" description="Helical" evidence="14">
    <location>
        <begin position="440"/>
        <end position="458"/>
    </location>
</feature>
<evidence type="ECO:0000256" key="12">
    <source>
        <dbReference type="ARBA" id="ARBA00049506"/>
    </source>
</evidence>
<dbReference type="AlphaFoldDB" id="A0A1E4T3T1"/>
<dbReference type="STRING" id="983967.A0A1E4T3T1"/>
<dbReference type="EMBL" id="KV453850">
    <property type="protein sequence ID" value="ODV86405.1"/>
    <property type="molecule type" value="Genomic_DNA"/>
</dbReference>
<comment type="similarity">
    <text evidence="13">Belongs to the glycosyltransferase ALG3 family.</text>
</comment>
<feature type="transmembrane region" description="Helical" evidence="14">
    <location>
        <begin position="176"/>
        <end position="199"/>
    </location>
</feature>
<dbReference type="PANTHER" id="PTHR12646">
    <property type="entry name" value="NOT56 - RELATED"/>
    <property type="match status" value="1"/>
</dbReference>
<dbReference type="UniPathway" id="UPA00378"/>
<feature type="transmembrane region" description="Helical" evidence="14">
    <location>
        <begin position="256"/>
        <end position="275"/>
    </location>
</feature>
<proteinExistence type="inferred from homology"/>
<dbReference type="PANTHER" id="PTHR12646:SF0">
    <property type="entry name" value="DOL-P-MAN:MAN(5)GLCNAC(2)-PP-DOL ALPHA-1,3-MANNOSYLTRANSFERASE"/>
    <property type="match status" value="1"/>
</dbReference>
<evidence type="ECO:0000256" key="3">
    <source>
        <dbReference type="ARBA" id="ARBA00011964"/>
    </source>
</evidence>
<keyword evidence="16" id="KW-1185">Reference proteome</keyword>
<evidence type="ECO:0000256" key="5">
    <source>
        <dbReference type="ARBA" id="ARBA00022676"/>
    </source>
</evidence>
<evidence type="ECO:0000256" key="4">
    <source>
        <dbReference type="ARBA" id="ARBA00015561"/>
    </source>
</evidence>
<dbReference type="EC" id="2.4.1.258" evidence="3 14"/>
<dbReference type="OrthoDB" id="20028at2759"/>
<dbReference type="GO" id="GO:0005789">
    <property type="term" value="C:endoplasmic reticulum membrane"/>
    <property type="evidence" value="ECO:0007669"/>
    <property type="project" value="UniProtKB-SubCell"/>
</dbReference>
<protein>
    <recommendedName>
        <fullName evidence="4 14">Dol-P-Man:Man(5)GlcNAc(2)-PP-Dol alpha-1,3-mannosyltransferase</fullName>
        <ecNumber evidence="3 14">2.4.1.258</ecNumber>
    </recommendedName>
    <alternativeName>
        <fullName evidence="14">Dol-P-Man-dependent alpha(1-3)-mannosyltransferase</fullName>
    </alternativeName>
</protein>
<evidence type="ECO:0000256" key="13">
    <source>
        <dbReference type="ARBA" id="ARBA00093457"/>
    </source>
</evidence>
<dbReference type="InterPro" id="IPR007873">
    <property type="entry name" value="Glycosyltransferase_ALG3"/>
</dbReference>
<keyword evidence="5 14" id="KW-0328">Glycosyltransferase</keyword>
<organism evidence="15 16">
    <name type="scientific">[Candida] arabinofermentans NRRL YB-2248</name>
    <dbReference type="NCBI Taxonomy" id="983967"/>
    <lineage>
        <taxon>Eukaryota</taxon>
        <taxon>Fungi</taxon>
        <taxon>Dikarya</taxon>
        <taxon>Ascomycota</taxon>
        <taxon>Saccharomycotina</taxon>
        <taxon>Pichiomycetes</taxon>
        <taxon>Pichiales</taxon>
        <taxon>Pichiaceae</taxon>
        <taxon>Ogataea</taxon>
        <taxon>Ogataea/Candida clade</taxon>
    </lineage>
</organism>
<comment type="pathway">
    <text evidence="2 14">Protein modification; protein glycosylation.</text>
</comment>
<feature type="transmembrane region" description="Helical" evidence="14">
    <location>
        <begin position="374"/>
        <end position="393"/>
    </location>
</feature>
<dbReference type="Pfam" id="PF05208">
    <property type="entry name" value="ALG3"/>
    <property type="match status" value="1"/>
</dbReference>
<accession>A0A1E4T3T1</accession>
<evidence type="ECO:0000256" key="11">
    <source>
        <dbReference type="ARBA" id="ARBA00044743"/>
    </source>
</evidence>
<evidence type="ECO:0000256" key="8">
    <source>
        <dbReference type="ARBA" id="ARBA00022824"/>
    </source>
</evidence>
<keyword evidence="6 14" id="KW-0808">Transferase</keyword>
<dbReference type="Proteomes" id="UP000094801">
    <property type="component" value="Unassembled WGS sequence"/>
</dbReference>
<evidence type="ECO:0000256" key="14">
    <source>
        <dbReference type="RuleBase" id="RU364047"/>
    </source>
</evidence>
<keyword evidence="8 14" id="KW-0256">Endoplasmic reticulum</keyword>
<comment type="function">
    <text evidence="11 14">Dol-P-Man:Man(5)GlcNAc(2)-PP-Dol alpha-1,3-mannosyltransferase that operates in the biosynthetic pathway of dolichol-linked oligosaccharides, the glycan precursors employed in protein asparagine (N)-glycosylation. The assembly of dolichol-linked oligosaccharides begins on the cytosolic side of the endoplasmic reticulum membrane and finishes in its lumen. The sequential addition of sugars to dolichol pyrophosphate produces dolichol-linked oligosaccharides containing fourteen sugars, including two GlcNAcs, nine mannoses and three glucoses. Once assembled, the oligosaccharide is transferred from the lipid to nascent proteins by oligosaccharyltransferases. In the lumen of the endoplasmic reticulum, adds the first dolichyl beta-D-mannosyl phosphate derived mannose in an alpha-1,3 linkage to Man(5)GlcNAc(2)-PP-dolichol to produce Man(6)GlcNAc(2)-PP-dolichol.</text>
</comment>
<keyword evidence="10 14" id="KW-0472">Membrane</keyword>
<feature type="transmembrane region" description="Helical" evidence="14">
    <location>
        <begin position="405"/>
        <end position="428"/>
    </location>
</feature>
<keyword evidence="7 14" id="KW-0812">Transmembrane</keyword>
<feature type="transmembrane region" description="Helical" evidence="14">
    <location>
        <begin position="135"/>
        <end position="156"/>
    </location>
</feature>
<evidence type="ECO:0000256" key="6">
    <source>
        <dbReference type="ARBA" id="ARBA00022679"/>
    </source>
</evidence>
<evidence type="ECO:0000256" key="9">
    <source>
        <dbReference type="ARBA" id="ARBA00022989"/>
    </source>
</evidence>
<comment type="subcellular location">
    <subcellularLocation>
        <location evidence="1 14">Endoplasmic reticulum membrane</location>
        <topology evidence="1 14">Multi-pass membrane protein</topology>
    </subcellularLocation>
</comment>
<sequence>MTDELDLQPTATVVPTTKPDLPEFTLENVLADIKFGICSLFNNPEFAKPMAMVILFVESLALKVIIGLVPYTEIDYESYMQQLAQIEAGEFDYEKISGNTGGIVYPGGYVYFYSWMRWLTEDLDDMNSGQIAFRYLYMLTLIFTLAIYLSSGGHNGKFSVKPYILYLICASKRLHSIYVLRLFNDCFTTFFMVATILVLQQASLYKKSNGLLSYILTLLSADLFSVGISIKMNALLYIPAYLVVTYFLCDENLLKLVPILLFGIGVQIGMNWTFLSQGDEIRDHFIAGAFDFNRKFMFQWTVNWKFLTEDVFQSDLFHKGLLASHVTVLALFLFYRWLSPNVTGKSVGKFLKDSLKFWSSTIHPSNVILSESNGTLFVALTMMTCNLIGVLFARSLHYQFLAWYLYSLPLLLKFTNLPGYVNVILFGLHEYCWNKYPTDAISSGLLVSILSVVLLMNFKNDVFASGEANEVDELGEEKKNE</sequence>
<name>A0A1E4T3T1_9ASCO</name>
<keyword evidence="9 14" id="KW-1133">Transmembrane helix</keyword>
<evidence type="ECO:0000313" key="15">
    <source>
        <dbReference type="EMBL" id="ODV86405.1"/>
    </source>
</evidence>
<comment type="catalytic activity">
    <reaction evidence="12 14">
        <text>an alpha-D-Man-(1-&gt;2)-alpha-D-Man-(1-&gt;2)-alpha-D-Man-(1-&gt;3)-[alpha-D-Man-(1-&gt;6)]-beta-D-Man-(1-&gt;4)-beta-D-GlcNAc-(1-&gt;4)-alpha-D-GlcNAc-diphospho-di-trans,poly-cis-dolichol + a di-trans,poly-cis-dolichyl beta-D-mannosyl phosphate = an alpha-D-Man-(1-&gt;2)-alpha-D-Man-(1-&gt;2)-alpha-D-Man-(1-&gt;3)-[alpha-D-Man-(1-&gt;3)-alpha-D-Man-(1-&gt;6)]-beta-D-Man-(1-&gt;4)-beta-D-GlcNAc-(1-&gt;4)-alpha-D-GlcNAc-diphospho-di-trans,poly-cis-dolichol + a di-trans,poly-cis-dolichyl phosphate + H(+)</text>
        <dbReference type="Rhea" id="RHEA:29527"/>
        <dbReference type="Rhea" id="RHEA-COMP:19498"/>
        <dbReference type="Rhea" id="RHEA-COMP:19501"/>
        <dbReference type="Rhea" id="RHEA-COMP:19516"/>
        <dbReference type="Rhea" id="RHEA-COMP:19517"/>
        <dbReference type="ChEBI" id="CHEBI:15378"/>
        <dbReference type="ChEBI" id="CHEBI:57683"/>
        <dbReference type="ChEBI" id="CHEBI:58211"/>
        <dbReference type="ChEBI" id="CHEBI:132515"/>
        <dbReference type="ChEBI" id="CHEBI:132516"/>
        <dbReference type="EC" id="2.4.1.258"/>
    </reaction>
    <physiologicalReaction direction="left-to-right" evidence="12 14">
        <dbReference type="Rhea" id="RHEA:29528"/>
    </physiologicalReaction>
</comment>
<reference evidence="16" key="1">
    <citation type="submission" date="2016-04" db="EMBL/GenBank/DDBJ databases">
        <title>Comparative genomics of biotechnologically important yeasts.</title>
        <authorList>
            <consortium name="DOE Joint Genome Institute"/>
            <person name="Riley R."/>
            <person name="Haridas S."/>
            <person name="Wolfe K.H."/>
            <person name="Lopes M.R."/>
            <person name="Hittinger C.T."/>
            <person name="Goker M."/>
            <person name="Salamov A."/>
            <person name="Wisecaver J."/>
            <person name="Long T.M."/>
            <person name="Aerts A.L."/>
            <person name="Barry K."/>
            <person name="Choi C."/>
            <person name="Clum A."/>
            <person name="Coughlan A.Y."/>
            <person name="Deshpande S."/>
            <person name="Douglass A.P."/>
            <person name="Hanson S.J."/>
            <person name="Klenk H.-P."/>
            <person name="Labutti K."/>
            <person name="Lapidus A."/>
            <person name="Lindquist E."/>
            <person name="Lipzen A."/>
            <person name="Meier-Kolthoff J.P."/>
            <person name="Ohm R.A."/>
            <person name="Otillar R.P."/>
            <person name="Pangilinan J."/>
            <person name="Peng Y."/>
            <person name="Rokas A."/>
            <person name="Rosa C.A."/>
            <person name="Scheuner C."/>
            <person name="Sibirny A.A."/>
            <person name="Slot J.C."/>
            <person name="Stielow J.B."/>
            <person name="Sun H."/>
            <person name="Kurtzman C.P."/>
            <person name="Blackwell M."/>
            <person name="Grigoriev I.V."/>
            <person name="Jeffries T.W."/>
        </authorList>
    </citation>
    <scope>NUCLEOTIDE SEQUENCE [LARGE SCALE GENOMIC DNA]</scope>
    <source>
        <strain evidence="16">NRRL YB-2248</strain>
    </source>
</reference>
<dbReference type="GO" id="GO:0052925">
    <property type="term" value="F:dol-P-Man:Man(5)GlcNAc(2)-PP-Dol alpha-1,3-mannosyltransferase activity"/>
    <property type="evidence" value="ECO:0007669"/>
    <property type="project" value="UniProtKB-EC"/>
</dbReference>
<evidence type="ECO:0000256" key="7">
    <source>
        <dbReference type="ARBA" id="ARBA00022692"/>
    </source>
</evidence>